<dbReference type="EMBL" id="LTDL01000042">
    <property type="protein sequence ID" value="OAG28798.1"/>
    <property type="molecule type" value="Genomic_DNA"/>
</dbReference>
<evidence type="ECO:0000313" key="4">
    <source>
        <dbReference type="EMBL" id="OAG28798.1"/>
    </source>
</evidence>
<name>A0A177EAH5_9MICR</name>
<reference evidence="4 5" key="1">
    <citation type="submission" date="2016-02" db="EMBL/GenBank/DDBJ databases">
        <title>Discovery of a natural microsporidian pathogen with a broad tissue tropism in Caenorhabditis elegans.</title>
        <authorList>
            <person name="Luallen R.J."/>
            <person name="Reinke A.W."/>
            <person name="Tong L."/>
            <person name="Botts M.R."/>
            <person name="Felix M.-A."/>
            <person name="Troemel E.R."/>
        </authorList>
    </citation>
    <scope>NUCLEOTIDE SEQUENCE [LARGE SCALE GENOMIC DNA]</scope>
    <source>
        <strain evidence="4 5">JUm2807</strain>
    </source>
</reference>
<evidence type="ECO:0000259" key="3">
    <source>
        <dbReference type="Pfam" id="PF00501"/>
    </source>
</evidence>
<evidence type="ECO:0000313" key="5">
    <source>
        <dbReference type="Proteomes" id="UP000185944"/>
    </source>
</evidence>
<dbReference type="PANTHER" id="PTHR43272">
    <property type="entry name" value="LONG-CHAIN-FATTY-ACID--COA LIGASE"/>
    <property type="match status" value="1"/>
</dbReference>
<evidence type="ECO:0000256" key="1">
    <source>
        <dbReference type="ARBA" id="ARBA00022741"/>
    </source>
</evidence>
<accession>A0A177EAH5</accession>
<feature type="domain" description="AMP-dependent synthetase/ligase" evidence="3">
    <location>
        <begin position="72"/>
        <end position="494"/>
    </location>
</feature>
<dbReference type="Gene3D" id="3.40.50.12780">
    <property type="entry name" value="N-terminal domain of ligase-like"/>
    <property type="match status" value="1"/>
</dbReference>
<dbReference type="OrthoDB" id="1700726at2759"/>
<evidence type="ECO:0000256" key="2">
    <source>
        <dbReference type="ARBA" id="ARBA00022840"/>
    </source>
</evidence>
<dbReference type="Proteomes" id="UP000185944">
    <property type="component" value="Unassembled WGS sequence"/>
</dbReference>
<dbReference type="GO" id="GO:0005783">
    <property type="term" value="C:endoplasmic reticulum"/>
    <property type="evidence" value="ECO:0007669"/>
    <property type="project" value="TreeGrafter"/>
</dbReference>
<gene>
    <name evidence="4" type="ORF">NEDG_00937</name>
</gene>
<dbReference type="PANTHER" id="PTHR43272:SF33">
    <property type="entry name" value="AMP-BINDING DOMAIN-CONTAINING PROTEIN-RELATED"/>
    <property type="match status" value="1"/>
</dbReference>
<organism evidence="4 5">
    <name type="scientific">Nematocida displodere</name>
    <dbReference type="NCBI Taxonomy" id="1805483"/>
    <lineage>
        <taxon>Eukaryota</taxon>
        <taxon>Fungi</taxon>
        <taxon>Fungi incertae sedis</taxon>
        <taxon>Microsporidia</taxon>
        <taxon>Nematocida</taxon>
    </lineage>
</organism>
<dbReference type="GO" id="GO:0016020">
    <property type="term" value="C:membrane"/>
    <property type="evidence" value="ECO:0007669"/>
    <property type="project" value="TreeGrafter"/>
</dbReference>
<dbReference type="InterPro" id="IPR042099">
    <property type="entry name" value="ANL_N_sf"/>
</dbReference>
<dbReference type="Pfam" id="PF00501">
    <property type="entry name" value="AMP-binding"/>
    <property type="match status" value="1"/>
</dbReference>
<dbReference type="STRING" id="1805483.A0A177EAH5"/>
<dbReference type="SUPFAM" id="SSF56801">
    <property type="entry name" value="Acetyl-CoA synthetase-like"/>
    <property type="match status" value="1"/>
</dbReference>
<dbReference type="VEuPathDB" id="MicrosporidiaDB:NEDG_00937"/>
<keyword evidence="2" id="KW-0067">ATP-binding</keyword>
<keyword evidence="1" id="KW-0547">Nucleotide-binding</keyword>
<dbReference type="InterPro" id="IPR020845">
    <property type="entry name" value="AMP-binding_CS"/>
</dbReference>
<sequence length="668" mass="74608">MSNAEFKMVPEPGTKKSADETEAYIHAFVKSAGGGQLTTTGDGQETLFEALERGAKEYGKMNFLGRITQSETIEYFTYERVWDLSKALGLFLSSVSIKEGSIVGICSENRPEWIVAEYATYFLSAINCPIYPSFGWSAVKHILKETEMEILFISQKNAEKFIGNIKGESADTLSLPRVVVIMDNDLNEETRSLLEERGVNVQLFWEVVEKFDAASKSPKKTAKSAHTLQSYAKAFKRPKPGTVATVCYTSGTTGAPKGAMLTHRNFVSVSGSFLALSRADGFFPISEENRYLSFLPLAHVFERVVESTLMLSRCTIIYYRGDPKQLQKDFSIAKPHYFVGVPRVFNSVKTAIETKAQAKGAFANFIFCLSVMICTYFKNWWIREMIGKVIFKEIRKTFGGSIQCMLSGSAPLTSETAEFFEAIFNCIVFEGYGQTETTAGNITTNTFTREKGVIGVPFLCNRVKLLSRPECNALVENNQGEILMQGPSIFLGYYKQDKLTREAFHKDSDATENLLNTEGEKWVKTGDIGEITEQGNIRIIGRCKEIFKLSQGEYIIPEKIENHFLTKKIPHLADFTVVGDSSKDYIIAICGAETLSESIKSQIEEAIKKEGASLVASGELIKIELPRKFIFTETLPTIDNGLLTPSGKKIRKKIQHQYGTEIDTAYKE</sequence>
<dbReference type="GO" id="GO:0005524">
    <property type="term" value="F:ATP binding"/>
    <property type="evidence" value="ECO:0007669"/>
    <property type="project" value="UniProtKB-KW"/>
</dbReference>
<dbReference type="RefSeq" id="XP_067543543.1">
    <property type="nucleotide sequence ID" value="XM_067688355.1"/>
</dbReference>
<dbReference type="AlphaFoldDB" id="A0A177EAH5"/>
<proteinExistence type="predicted"/>
<dbReference type="PROSITE" id="PS00455">
    <property type="entry name" value="AMP_BINDING"/>
    <property type="match status" value="1"/>
</dbReference>
<comment type="caution">
    <text evidence="4">The sequence shown here is derived from an EMBL/GenBank/DDBJ whole genome shotgun (WGS) entry which is preliminary data.</text>
</comment>
<keyword evidence="5" id="KW-1185">Reference proteome</keyword>
<dbReference type="InterPro" id="IPR000873">
    <property type="entry name" value="AMP-dep_synth/lig_dom"/>
</dbReference>
<dbReference type="GO" id="GO:0004467">
    <property type="term" value="F:long-chain fatty acid-CoA ligase activity"/>
    <property type="evidence" value="ECO:0007669"/>
    <property type="project" value="TreeGrafter"/>
</dbReference>
<dbReference type="GeneID" id="93647287"/>
<protein>
    <submittedName>
        <fullName evidence="4">Long-chain acyl-CoA synthetase</fullName>
    </submittedName>
</protein>